<dbReference type="AlphaFoldDB" id="A0A939PKA4"/>
<dbReference type="Pfam" id="PF01243">
    <property type="entry name" value="PNPOx_N"/>
    <property type="match status" value="1"/>
</dbReference>
<dbReference type="Gene3D" id="2.30.110.10">
    <property type="entry name" value="Electron Transport, Fmn-binding Protein, Chain A"/>
    <property type="match status" value="1"/>
</dbReference>
<feature type="domain" description="Pyridoxamine 5'-phosphate oxidase N-terminal" evidence="1">
    <location>
        <begin position="10"/>
        <end position="138"/>
    </location>
</feature>
<name>A0A939PKA4_9ACTN</name>
<accession>A0A939PKA4</accession>
<evidence type="ECO:0000259" key="1">
    <source>
        <dbReference type="Pfam" id="PF01243"/>
    </source>
</evidence>
<dbReference type="Proteomes" id="UP000669179">
    <property type="component" value="Unassembled WGS sequence"/>
</dbReference>
<evidence type="ECO:0000313" key="3">
    <source>
        <dbReference type="Proteomes" id="UP000669179"/>
    </source>
</evidence>
<gene>
    <name evidence="2" type="ORF">J4573_45855</name>
</gene>
<dbReference type="InterPro" id="IPR011576">
    <property type="entry name" value="Pyridox_Oxase_N"/>
</dbReference>
<dbReference type="EMBL" id="JAGEOJ010000026">
    <property type="protein sequence ID" value="MBO2454482.1"/>
    <property type="molecule type" value="Genomic_DNA"/>
</dbReference>
<dbReference type="InterPro" id="IPR012349">
    <property type="entry name" value="Split_barrel_FMN-bd"/>
</dbReference>
<keyword evidence="3" id="KW-1185">Reference proteome</keyword>
<proteinExistence type="predicted"/>
<protein>
    <submittedName>
        <fullName evidence="2">Pyridoxamine 5'-phosphate oxidase family protein</fullName>
    </submittedName>
</protein>
<dbReference type="RefSeq" id="WP_208262687.1">
    <property type="nucleotide sequence ID" value="NZ_JAGEOJ010000026.1"/>
</dbReference>
<reference evidence="2" key="1">
    <citation type="submission" date="2021-03" db="EMBL/GenBank/DDBJ databases">
        <authorList>
            <person name="Kanchanasin P."/>
            <person name="Saeng-In P."/>
            <person name="Phongsopitanun W."/>
            <person name="Yuki M."/>
            <person name="Kudo T."/>
            <person name="Ohkuma M."/>
            <person name="Tanasupawat S."/>
        </authorList>
    </citation>
    <scope>NUCLEOTIDE SEQUENCE</scope>
    <source>
        <strain evidence="2">GKU 128</strain>
    </source>
</reference>
<dbReference type="SUPFAM" id="SSF50475">
    <property type="entry name" value="FMN-binding split barrel"/>
    <property type="match status" value="1"/>
</dbReference>
<comment type="caution">
    <text evidence="2">The sequence shown here is derived from an EMBL/GenBank/DDBJ whole genome shotgun (WGS) entry which is preliminary data.</text>
</comment>
<sequence>MSDEGLAALAREILDRNLYVTLGTADGEGRPWVSPVYFATADYREIIWVSALDAEHSVNLAVRPEVSMVVFDSTVPTYHGRAVYMSGVAAVLEGTELDRGVGIYPGAPERGASTIEVSDVSGDAPYRLYRATVDELSVLCPREPRQPCPRHSLNKDHRTAVKL</sequence>
<organism evidence="2 3">
    <name type="scientific">Actinomadura barringtoniae</name>
    <dbReference type="NCBI Taxonomy" id="1427535"/>
    <lineage>
        <taxon>Bacteria</taxon>
        <taxon>Bacillati</taxon>
        <taxon>Actinomycetota</taxon>
        <taxon>Actinomycetes</taxon>
        <taxon>Streptosporangiales</taxon>
        <taxon>Thermomonosporaceae</taxon>
        <taxon>Actinomadura</taxon>
    </lineage>
</organism>
<evidence type="ECO:0000313" key="2">
    <source>
        <dbReference type="EMBL" id="MBO2454482.1"/>
    </source>
</evidence>